<dbReference type="PANTHER" id="PTHR34293:SF1">
    <property type="entry name" value="HTH-TYPE TRANSCRIPTIONAL REGULATOR TRMBL2"/>
    <property type="match status" value="1"/>
</dbReference>
<dbReference type="InterPro" id="IPR002831">
    <property type="entry name" value="Tscrpt_reg_TrmB_N"/>
</dbReference>
<dbReference type="Gene3D" id="1.10.10.10">
    <property type="entry name" value="Winged helix-like DNA-binding domain superfamily/Winged helix DNA-binding domain"/>
    <property type="match status" value="1"/>
</dbReference>
<dbReference type="InterPro" id="IPR036390">
    <property type="entry name" value="WH_DNA-bd_sf"/>
</dbReference>
<dbReference type="SUPFAM" id="SSF46785">
    <property type="entry name" value="Winged helix' DNA-binding domain"/>
    <property type="match status" value="1"/>
</dbReference>
<comment type="caution">
    <text evidence="2">The sequence shown here is derived from an EMBL/GenBank/DDBJ whole genome shotgun (WGS) entry which is preliminary data.</text>
</comment>
<accession>A0A0G1WJ75</accession>
<protein>
    <submittedName>
        <fullName evidence="2">Transcriptional regulator, TrmB</fullName>
    </submittedName>
</protein>
<evidence type="ECO:0000313" key="3">
    <source>
        <dbReference type="Proteomes" id="UP000033882"/>
    </source>
</evidence>
<feature type="domain" description="Transcription regulator TrmB N-terminal" evidence="1">
    <location>
        <begin position="8"/>
        <end position="74"/>
    </location>
</feature>
<dbReference type="Proteomes" id="UP000033882">
    <property type="component" value="Unassembled WGS sequence"/>
</dbReference>
<dbReference type="InterPro" id="IPR051797">
    <property type="entry name" value="TrmB-like"/>
</dbReference>
<evidence type="ECO:0000259" key="1">
    <source>
        <dbReference type="Pfam" id="PF01978"/>
    </source>
</evidence>
<dbReference type="Pfam" id="PF01978">
    <property type="entry name" value="TrmB"/>
    <property type="match status" value="1"/>
</dbReference>
<reference evidence="2 3" key="1">
    <citation type="journal article" date="2015" name="Nature">
        <title>rRNA introns, odd ribosomes, and small enigmatic genomes across a large radiation of phyla.</title>
        <authorList>
            <person name="Brown C.T."/>
            <person name="Hug L.A."/>
            <person name="Thomas B.C."/>
            <person name="Sharon I."/>
            <person name="Castelle C.J."/>
            <person name="Singh A."/>
            <person name="Wilkins M.J."/>
            <person name="Williams K.H."/>
            <person name="Banfield J.F."/>
        </authorList>
    </citation>
    <scope>NUCLEOTIDE SEQUENCE [LARGE SCALE GENOMIC DNA]</scope>
</reference>
<sequence length="247" mass="27851">MLKNSLLQLGLDEKEASIYLASLELGPCSIQDIAKKSGIKRSTIYGIISDLKTRGLFNETIKGKKRLFIASNPETLSSLIDRQRTLLDKILPELRGISNAELGKPKVRFYETLEEIRSAYIDSISGNDQEILSITSAESGLNFLGPEWIASYIRTRIERGIHIRAIIDSSPTSLQVFSTDKESLRQTKILPSNKHFVTDIEIYGNKVLITSFEKEHWAVVIESETISSMMKMVFAIMWDSLSTPHKK</sequence>
<evidence type="ECO:0000313" key="2">
    <source>
        <dbReference type="EMBL" id="KKU90378.1"/>
    </source>
</evidence>
<proteinExistence type="predicted"/>
<organism evidence="2 3">
    <name type="scientific">Candidatus Wolfebacteria bacterium GW2011_GWA2_47_9b</name>
    <dbReference type="NCBI Taxonomy" id="1619005"/>
    <lineage>
        <taxon>Bacteria</taxon>
        <taxon>Candidatus Wolfeibacteriota</taxon>
    </lineage>
</organism>
<name>A0A0G1WJ75_9BACT</name>
<dbReference type="InterPro" id="IPR036388">
    <property type="entry name" value="WH-like_DNA-bd_sf"/>
</dbReference>
<dbReference type="PANTHER" id="PTHR34293">
    <property type="entry name" value="HTH-TYPE TRANSCRIPTIONAL REGULATOR TRMBL2"/>
    <property type="match status" value="1"/>
</dbReference>
<gene>
    <name evidence="2" type="ORF">UY19_C0003G0033</name>
</gene>
<dbReference type="AlphaFoldDB" id="A0A0G1WJ75"/>
<dbReference type="EMBL" id="LCPB01000003">
    <property type="protein sequence ID" value="KKU90378.1"/>
    <property type="molecule type" value="Genomic_DNA"/>
</dbReference>